<proteinExistence type="predicted"/>
<organism evidence="1">
    <name type="scientific">uncultured Caudovirales phage</name>
    <dbReference type="NCBI Taxonomy" id="2100421"/>
    <lineage>
        <taxon>Viruses</taxon>
        <taxon>Duplodnaviria</taxon>
        <taxon>Heunggongvirae</taxon>
        <taxon>Uroviricota</taxon>
        <taxon>Caudoviricetes</taxon>
        <taxon>Peduoviridae</taxon>
        <taxon>Maltschvirus</taxon>
        <taxon>Maltschvirus maltsch</taxon>
    </lineage>
</organism>
<dbReference type="EMBL" id="LR796393">
    <property type="protein sequence ID" value="CAB4141476.1"/>
    <property type="molecule type" value="Genomic_DNA"/>
</dbReference>
<protein>
    <submittedName>
        <fullName evidence="1">Uncharacterized protein</fullName>
    </submittedName>
</protein>
<reference evidence="1" key="1">
    <citation type="submission" date="2020-04" db="EMBL/GenBank/DDBJ databases">
        <authorList>
            <person name="Chiriac C."/>
            <person name="Salcher M."/>
            <person name="Ghai R."/>
            <person name="Kavagutti S V."/>
        </authorList>
    </citation>
    <scope>NUCLEOTIDE SEQUENCE</scope>
</reference>
<name>A0A6J5M8V9_9CAUD</name>
<accession>A0A6J5M8V9</accession>
<sequence>MNLPDKPAIRHAYEQAVVALLNATNATEEEAEVFVDAMADLIFTTMQTYLSEKESNAVDHH</sequence>
<evidence type="ECO:0000313" key="1">
    <source>
        <dbReference type="EMBL" id="CAB4141476.1"/>
    </source>
</evidence>
<gene>
    <name evidence="1" type="ORF">UFOVP417_31</name>
</gene>